<dbReference type="InterPro" id="IPR000504">
    <property type="entry name" value="RRM_dom"/>
</dbReference>
<evidence type="ECO:0000256" key="4">
    <source>
        <dbReference type="SAM" id="MobiDB-lite"/>
    </source>
</evidence>
<dbReference type="KEGG" id="aten:116303248"/>
<organism evidence="6 7">
    <name type="scientific">Actinia tenebrosa</name>
    <name type="common">Australian red waratah sea anemone</name>
    <dbReference type="NCBI Taxonomy" id="6105"/>
    <lineage>
        <taxon>Eukaryota</taxon>
        <taxon>Metazoa</taxon>
        <taxon>Cnidaria</taxon>
        <taxon>Anthozoa</taxon>
        <taxon>Hexacorallia</taxon>
        <taxon>Actiniaria</taxon>
        <taxon>Actiniidae</taxon>
        <taxon>Actinia</taxon>
    </lineage>
</organism>
<keyword evidence="6" id="KW-1185">Reference proteome</keyword>
<dbReference type="Pfam" id="PF00076">
    <property type="entry name" value="RRM_1"/>
    <property type="match status" value="2"/>
</dbReference>
<proteinExistence type="predicted"/>
<dbReference type="InterPro" id="IPR035979">
    <property type="entry name" value="RBD_domain_sf"/>
</dbReference>
<accession>A0A6P8IQS4</accession>
<evidence type="ECO:0000313" key="6">
    <source>
        <dbReference type="Proteomes" id="UP000515163"/>
    </source>
</evidence>
<feature type="compositionally biased region" description="Low complexity" evidence="4">
    <location>
        <begin position="320"/>
        <end position="332"/>
    </location>
</feature>
<dbReference type="Gene3D" id="3.30.70.330">
    <property type="match status" value="2"/>
</dbReference>
<dbReference type="RefSeq" id="XP_031568623.1">
    <property type="nucleotide sequence ID" value="XM_031712763.1"/>
</dbReference>
<dbReference type="InParanoid" id="A0A6P8IQS4"/>
<dbReference type="PANTHER" id="PTHR48032">
    <property type="entry name" value="RNA-BINDING PROTEIN MUSASHI HOMOLOG RBP6"/>
    <property type="match status" value="1"/>
</dbReference>
<dbReference type="GO" id="GO:0003729">
    <property type="term" value="F:mRNA binding"/>
    <property type="evidence" value="ECO:0007669"/>
    <property type="project" value="TreeGrafter"/>
</dbReference>
<dbReference type="GO" id="GO:0006417">
    <property type="term" value="P:regulation of translation"/>
    <property type="evidence" value="ECO:0007669"/>
    <property type="project" value="TreeGrafter"/>
</dbReference>
<dbReference type="FunFam" id="3.30.70.330:FF:000040">
    <property type="entry name" value="Heterogeneous nuclear ribonucleoprotein A2/B1"/>
    <property type="match status" value="1"/>
</dbReference>
<feature type="domain" description="RRM" evidence="5">
    <location>
        <begin position="8"/>
        <end position="89"/>
    </location>
</feature>
<dbReference type="Proteomes" id="UP000515163">
    <property type="component" value="Unplaced"/>
</dbReference>
<feature type="region of interest" description="Disordered" evidence="4">
    <location>
        <begin position="447"/>
        <end position="474"/>
    </location>
</feature>
<keyword evidence="2 3" id="KW-0694">RNA-binding</keyword>
<feature type="compositionally biased region" description="Basic and acidic residues" evidence="4">
    <location>
        <begin position="238"/>
        <end position="258"/>
    </location>
</feature>
<dbReference type="OrthoDB" id="1875751at2759"/>
<dbReference type="PANTHER" id="PTHR48032:SF6">
    <property type="entry name" value="RNA-BINDING (RRM_RBD_RNP MOTIFS) FAMILY PROTEIN"/>
    <property type="match status" value="1"/>
</dbReference>
<evidence type="ECO:0000259" key="5">
    <source>
        <dbReference type="PROSITE" id="PS50102"/>
    </source>
</evidence>
<evidence type="ECO:0000256" key="1">
    <source>
        <dbReference type="ARBA" id="ARBA00022737"/>
    </source>
</evidence>
<evidence type="ECO:0000256" key="2">
    <source>
        <dbReference type="ARBA" id="ARBA00022884"/>
    </source>
</evidence>
<keyword evidence="1" id="KW-0677">Repeat</keyword>
<feature type="domain" description="RRM" evidence="5">
    <location>
        <begin position="97"/>
        <end position="181"/>
    </location>
</feature>
<feature type="compositionally biased region" description="Polar residues" evidence="4">
    <location>
        <begin position="454"/>
        <end position="465"/>
    </location>
</feature>
<feature type="region of interest" description="Disordered" evidence="4">
    <location>
        <begin position="177"/>
        <end position="260"/>
    </location>
</feature>
<dbReference type="PROSITE" id="PS50102">
    <property type="entry name" value="RRM"/>
    <property type="match status" value="2"/>
</dbReference>
<dbReference type="SMART" id="SM00360">
    <property type="entry name" value="RRM"/>
    <property type="match status" value="2"/>
</dbReference>
<dbReference type="AlphaFoldDB" id="A0A6P8IQS4"/>
<feature type="compositionally biased region" description="Low complexity" evidence="4">
    <location>
        <begin position="350"/>
        <end position="367"/>
    </location>
</feature>
<sequence>MTESEKLRKIFIGGLNWETSEEGLKDYFSEWGTIVDCVIMKKDGKSRGFGFVTYASSKSVDDCLKVRKHILDDREIEPKRSIPKDEAKNPMALTKTRKIFVGGLASTTTEDDIREYFTGLCEKDGDGQVIDIDLKRDKENQNRIRGFAFVTFDNDEIAEKVCAMKFHEIRMKQCEVKKAEPQSMIRKKHEDDDRGSYSSDRERSRERDRDSRDRGDRDRGFMGPLGPGFFGFPSFFGKEGKGDRDRSSRDRERSRDGDMSYFNPFGFNPAAFSAGGFAPGFGFGGMGFGGFPAGFGYGGFPAGFGMGGAGFGGFGPGGVSSERGSSGSSYDKGGYGGVGYRSSSDREGQSSKSQSNGASSSSRGSGSYDQAGMSSGYGYSPFAGMGGAVPSGDWSNFPAAAMMGMYGYNTNTPMSAGSESASKAYSGSGTSTDASFPMGSYAQMSSGFGPVARTDSTARGLSPSDTKSRSYRPY</sequence>
<evidence type="ECO:0000256" key="3">
    <source>
        <dbReference type="PROSITE-ProRule" id="PRU00176"/>
    </source>
</evidence>
<evidence type="ECO:0000313" key="7">
    <source>
        <dbReference type="RefSeq" id="XP_031568623.1"/>
    </source>
</evidence>
<protein>
    <submittedName>
        <fullName evidence="7">Heterogeneous nuclear ribonucleoprotein A1-like 2 isoform X1</fullName>
    </submittedName>
</protein>
<dbReference type="GeneID" id="116303248"/>
<gene>
    <name evidence="7" type="primary">LOC116303248</name>
</gene>
<feature type="region of interest" description="Disordered" evidence="4">
    <location>
        <begin position="320"/>
        <end position="369"/>
    </location>
</feature>
<feature type="compositionally biased region" description="Basic and acidic residues" evidence="4">
    <location>
        <begin position="188"/>
        <end position="220"/>
    </location>
</feature>
<name>A0A6P8IQS4_ACTTE</name>
<dbReference type="SUPFAM" id="SSF54928">
    <property type="entry name" value="RNA-binding domain, RBD"/>
    <property type="match status" value="2"/>
</dbReference>
<reference evidence="7" key="1">
    <citation type="submission" date="2025-08" db="UniProtKB">
        <authorList>
            <consortium name="RefSeq"/>
        </authorList>
    </citation>
    <scope>IDENTIFICATION</scope>
    <source>
        <tissue evidence="7">Tentacle</tissue>
    </source>
</reference>
<dbReference type="InterPro" id="IPR012677">
    <property type="entry name" value="Nucleotide-bd_a/b_plait_sf"/>
</dbReference>